<proteinExistence type="predicted"/>
<feature type="compositionally biased region" description="Low complexity" evidence="3">
    <location>
        <begin position="261"/>
        <end position="271"/>
    </location>
</feature>
<evidence type="ECO:0000313" key="5">
    <source>
        <dbReference type="EMBL" id="CAK0839349.1"/>
    </source>
</evidence>
<gene>
    <name evidence="5" type="ORF">PCOR1329_LOCUS35039</name>
</gene>
<dbReference type="Pfam" id="PF14295">
    <property type="entry name" value="PAN_4"/>
    <property type="match status" value="2"/>
</dbReference>
<evidence type="ECO:0000256" key="3">
    <source>
        <dbReference type="SAM" id="MobiDB-lite"/>
    </source>
</evidence>
<evidence type="ECO:0000313" key="6">
    <source>
        <dbReference type="Proteomes" id="UP001189429"/>
    </source>
</evidence>
<dbReference type="InterPro" id="IPR000177">
    <property type="entry name" value="Apple"/>
</dbReference>
<name>A0ABN9T360_9DINO</name>
<feature type="non-terminal residue" evidence="5">
    <location>
        <position position="359"/>
    </location>
</feature>
<protein>
    <recommendedName>
        <fullName evidence="4">Apple domain-containing protein</fullName>
    </recommendedName>
</protein>
<evidence type="ECO:0000256" key="2">
    <source>
        <dbReference type="ARBA" id="ARBA00023157"/>
    </source>
</evidence>
<dbReference type="SUPFAM" id="SSF57414">
    <property type="entry name" value="Hairpin loop containing domain-like"/>
    <property type="match status" value="1"/>
</dbReference>
<feature type="region of interest" description="Disordered" evidence="3">
    <location>
        <begin position="250"/>
        <end position="275"/>
    </location>
</feature>
<comment type="caution">
    <text evidence="5">The sequence shown here is derived from an EMBL/GenBank/DDBJ whole genome shotgun (WGS) entry which is preliminary data.</text>
</comment>
<sequence>MIPRLAMLRPAGLEVDQREPVEGGSADSDHEVVFSDSVDASSSFALLATTARSISIPLPVEPSPAAPAAGHAAAASSARYSVCRGVLVSSALVSCCLLTLAAIPGTAPPDPKALRGSKQEVALMNSEGAWKGAGDACAATMENVDIPGYDIETRDECQRLEDCCWMCNQRDDCNSWVFIQEANRCYLKDAPDGIISSGTEFDGWVAGRRSQVAAAQGAPAAAPQGTSAAAPQEQRKSFLQVVGHKITSFFHGSPSDELEETSTTTPSPSTSAPALQLEPAPVEAMACGLIEEGVEYLGNDLEEVNEVGSADDCCVRCSERADCFAWSLEASTCKLKGSSPKPVLTSIKRDGVTSGKPAQ</sequence>
<feature type="domain" description="Apple" evidence="4">
    <location>
        <begin position="287"/>
        <end position="359"/>
    </location>
</feature>
<keyword evidence="6" id="KW-1185">Reference proteome</keyword>
<evidence type="ECO:0000256" key="1">
    <source>
        <dbReference type="ARBA" id="ARBA00022737"/>
    </source>
</evidence>
<evidence type="ECO:0000259" key="4">
    <source>
        <dbReference type="SMART" id="SM00223"/>
    </source>
</evidence>
<dbReference type="InterPro" id="IPR003609">
    <property type="entry name" value="Pan_app"/>
</dbReference>
<dbReference type="EMBL" id="CAUYUJ010014283">
    <property type="protein sequence ID" value="CAK0839349.1"/>
    <property type="molecule type" value="Genomic_DNA"/>
</dbReference>
<dbReference type="Gene3D" id="3.50.4.10">
    <property type="entry name" value="Hepatocyte Growth Factor"/>
    <property type="match status" value="2"/>
</dbReference>
<reference evidence="5" key="1">
    <citation type="submission" date="2023-10" db="EMBL/GenBank/DDBJ databases">
        <authorList>
            <person name="Chen Y."/>
            <person name="Shah S."/>
            <person name="Dougan E. K."/>
            <person name="Thang M."/>
            <person name="Chan C."/>
        </authorList>
    </citation>
    <scope>NUCLEOTIDE SEQUENCE [LARGE SCALE GENOMIC DNA]</scope>
</reference>
<keyword evidence="2" id="KW-1015">Disulfide bond</keyword>
<feature type="domain" description="Apple" evidence="4">
    <location>
        <begin position="137"/>
        <end position="211"/>
    </location>
</feature>
<keyword evidence="1" id="KW-0677">Repeat</keyword>
<organism evidence="5 6">
    <name type="scientific">Prorocentrum cordatum</name>
    <dbReference type="NCBI Taxonomy" id="2364126"/>
    <lineage>
        <taxon>Eukaryota</taxon>
        <taxon>Sar</taxon>
        <taxon>Alveolata</taxon>
        <taxon>Dinophyceae</taxon>
        <taxon>Prorocentrales</taxon>
        <taxon>Prorocentraceae</taxon>
        <taxon>Prorocentrum</taxon>
    </lineage>
</organism>
<dbReference type="SMART" id="SM00223">
    <property type="entry name" value="APPLE"/>
    <property type="match status" value="2"/>
</dbReference>
<dbReference type="Proteomes" id="UP001189429">
    <property type="component" value="Unassembled WGS sequence"/>
</dbReference>
<accession>A0ABN9T360</accession>
<feature type="region of interest" description="Disordered" evidence="3">
    <location>
        <begin position="337"/>
        <end position="359"/>
    </location>
</feature>